<evidence type="ECO:0000256" key="3">
    <source>
        <dbReference type="ARBA" id="ARBA00022558"/>
    </source>
</evidence>
<name>U3CIQ4_9VIBR</name>
<dbReference type="InterPro" id="IPR001829">
    <property type="entry name" value="Pili_assmbl_chaperone_bac"/>
</dbReference>
<dbReference type="InterPro" id="IPR018046">
    <property type="entry name" value="Pili_assmbl_chaperone_CS"/>
</dbReference>
<evidence type="ECO:0000256" key="1">
    <source>
        <dbReference type="ARBA" id="ARBA00004418"/>
    </source>
</evidence>
<organism evidence="12 13">
    <name type="scientific">Vibrio azureus NBRC 104587</name>
    <dbReference type="NCBI Taxonomy" id="1219077"/>
    <lineage>
        <taxon>Bacteria</taxon>
        <taxon>Pseudomonadati</taxon>
        <taxon>Pseudomonadota</taxon>
        <taxon>Gammaproteobacteria</taxon>
        <taxon>Vibrionales</taxon>
        <taxon>Vibrionaceae</taxon>
        <taxon>Vibrio</taxon>
    </lineage>
</organism>
<dbReference type="STRING" id="1219077.VAZ01S_128_00060"/>
<dbReference type="InterPro" id="IPR050643">
    <property type="entry name" value="Periplasmic_pilus_chap"/>
</dbReference>
<evidence type="ECO:0000256" key="2">
    <source>
        <dbReference type="ARBA" id="ARBA00007399"/>
    </source>
</evidence>
<evidence type="ECO:0000256" key="9">
    <source>
        <dbReference type="SAM" id="SignalP"/>
    </source>
</evidence>
<proteinExistence type="inferred from homology"/>
<dbReference type="RefSeq" id="WP_021711855.1">
    <property type="nucleotide sequence ID" value="NZ_BAOB01000714.1"/>
</dbReference>
<evidence type="ECO:0000313" key="13">
    <source>
        <dbReference type="Proteomes" id="UP000016567"/>
    </source>
</evidence>
<dbReference type="GO" id="GO:0071555">
    <property type="term" value="P:cell wall organization"/>
    <property type="evidence" value="ECO:0007669"/>
    <property type="project" value="InterPro"/>
</dbReference>
<sequence>MKKLIKLILFYICVFSPISMAAFVLNGTRVIFNDGNEDGTVTFVIKNKASDTYGGQVWIDNIDEKDNDVYFLPMPSFLKVDGGESQVVRIKKITDKLPKDRESIFWLNVQEIPPVNKNKKNALVIAVNTRIKLIYRPESLIDSRENAEEEITLTREKGALVLNNPTPYYFSIIGTIVGDKKIKLGESSKKKMSMLAPNSKVVLDEINASNFSKLVLEAINDYGAINKYEVKINESL</sequence>
<dbReference type="OrthoDB" id="9131059at2"/>
<evidence type="ECO:0000313" key="12">
    <source>
        <dbReference type="EMBL" id="GAD78123.1"/>
    </source>
</evidence>
<evidence type="ECO:0000256" key="8">
    <source>
        <dbReference type="RuleBase" id="RU003918"/>
    </source>
</evidence>
<comment type="similarity">
    <text evidence="2 8">Belongs to the periplasmic pilus chaperone family.</text>
</comment>
<dbReference type="SUPFAM" id="SSF49584">
    <property type="entry name" value="Periplasmic chaperone C-domain"/>
    <property type="match status" value="1"/>
</dbReference>
<feature type="signal peptide" evidence="9">
    <location>
        <begin position="1"/>
        <end position="21"/>
    </location>
</feature>
<evidence type="ECO:0000256" key="7">
    <source>
        <dbReference type="ARBA" id="ARBA00023319"/>
    </source>
</evidence>
<keyword evidence="5" id="KW-0574">Periplasm</keyword>
<dbReference type="PRINTS" id="PR00969">
    <property type="entry name" value="CHAPERONPILI"/>
</dbReference>
<evidence type="ECO:0000256" key="6">
    <source>
        <dbReference type="ARBA" id="ARBA00023186"/>
    </source>
</evidence>
<evidence type="ECO:0000256" key="4">
    <source>
        <dbReference type="ARBA" id="ARBA00022729"/>
    </source>
</evidence>
<dbReference type="Gene3D" id="2.60.40.10">
    <property type="entry name" value="Immunoglobulins"/>
    <property type="match status" value="2"/>
</dbReference>
<dbReference type="eggNOG" id="COG3121">
    <property type="taxonomic scope" value="Bacteria"/>
</dbReference>
<dbReference type="NCBIfam" id="NF011758">
    <property type="entry name" value="PRK15211.1"/>
    <property type="match status" value="1"/>
</dbReference>
<comment type="subcellular location">
    <subcellularLocation>
        <location evidence="1 8">Periplasm</location>
    </subcellularLocation>
</comment>
<dbReference type="EMBL" id="BATL01000128">
    <property type="protein sequence ID" value="GAD78123.1"/>
    <property type="molecule type" value="Genomic_DNA"/>
</dbReference>
<dbReference type="PROSITE" id="PS00635">
    <property type="entry name" value="PILI_CHAPERONE"/>
    <property type="match status" value="1"/>
</dbReference>
<feature type="chain" id="PRO_5004639392" evidence="9">
    <location>
        <begin position="22"/>
        <end position="236"/>
    </location>
</feature>
<gene>
    <name evidence="12" type="ORF">VAZ01S_128_00060</name>
</gene>
<dbReference type="InterPro" id="IPR016147">
    <property type="entry name" value="Pili_assmbl_chaperone_N"/>
</dbReference>
<accession>U3CIQ4</accession>
<evidence type="ECO:0000259" key="11">
    <source>
        <dbReference type="Pfam" id="PF02753"/>
    </source>
</evidence>
<evidence type="ECO:0000259" key="10">
    <source>
        <dbReference type="Pfam" id="PF00345"/>
    </source>
</evidence>
<dbReference type="Proteomes" id="UP000016567">
    <property type="component" value="Unassembled WGS sequence"/>
</dbReference>
<dbReference type="InterPro" id="IPR036316">
    <property type="entry name" value="Pili_assmbl_chap_C_dom_sf"/>
</dbReference>
<dbReference type="InterPro" id="IPR008962">
    <property type="entry name" value="PapD-like_sf"/>
</dbReference>
<dbReference type="SUPFAM" id="SSF49354">
    <property type="entry name" value="PapD-like"/>
    <property type="match status" value="1"/>
</dbReference>
<keyword evidence="7" id="KW-0393">Immunoglobulin domain</keyword>
<keyword evidence="13" id="KW-1185">Reference proteome</keyword>
<keyword evidence="4 9" id="KW-0732">Signal</keyword>
<feature type="domain" description="Pili assembly chaperone N-terminal" evidence="10">
    <location>
        <begin position="23"/>
        <end position="140"/>
    </location>
</feature>
<keyword evidence="6 8" id="KW-0143">Chaperone</keyword>
<dbReference type="PANTHER" id="PTHR30251:SF2">
    <property type="entry name" value="FIMBRIAL CHAPERONE YADV-RELATED"/>
    <property type="match status" value="1"/>
</dbReference>
<dbReference type="GO" id="GO:0030288">
    <property type="term" value="C:outer membrane-bounded periplasmic space"/>
    <property type="evidence" value="ECO:0007669"/>
    <property type="project" value="InterPro"/>
</dbReference>
<feature type="domain" description="Pili assembly chaperone C-terminal" evidence="11">
    <location>
        <begin position="162"/>
        <end position="226"/>
    </location>
</feature>
<reference evidence="12 13" key="1">
    <citation type="submission" date="2013-09" db="EMBL/GenBank/DDBJ databases">
        <title>Whole genome shotgun sequence of Vibrio azureus NBRC 104587.</title>
        <authorList>
            <person name="Isaki S."/>
            <person name="Hosoyama A."/>
            <person name="Numata M."/>
            <person name="Hashimoto M."/>
            <person name="Hosoyama Y."/>
            <person name="Tsuchikane K."/>
            <person name="Noguchi M."/>
            <person name="Hirakata S."/>
            <person name="Ichikawa N."/>
            <person name="Ohji S."/>
            <person name="Yamazoe A."/>
            <person name="Fujita N."/>
        </authorList>
    </citation>
    <scope>NUCLEOTIDE SEQUENCE [LARGE SCALE GENOMIC DNA]</scope>
    <source>
        <strain evidence="12 13">NBRC 104587</strain>
    </source>
</reference>
<protein>
    <submittedName>
        <fullName evidence="12">Putative fimbrial chaperone protein</fullName>
    </submittedName>
</protein>
<dbReference type="InterPro" id="IPR013783">
    <property type="entry name" value="Ig-like_fold"/>
</dbReference>
<dbReference type="Pfam" id="PF00345">
    <property type="entry name" value="PapD_N"/>
    <property type="match status" value="1"/>
</dbReference>
<dbReference type="PANTHER" id="PTHR30251">
    <property type="entry name" value="PILUS ASSEMBLY CHAPERONE"/>
    <property type="match status" value="1"/>
</dbReference>
<dbReference type="AlphaFoldDB" id="U3CIQ4"/>
<dbReference type="Pfam" id="PF02753">
    <property type="entry name" value="PapD_C"/>
    <property type="match status" value="1"/>
</dbReference>
<keyword evidence="3" id="KW-1029">Fimbrium biogenesis</keyword>
<evidence type="ECO:0000256" key="5">
    <source>
        <dbReference type="ARBA" id="ARBA00022764"/>
    </source>
</evidence>
<comment type="caution">
    <text evidence="12">The sequence shown here is derived from an EMBL/GenBank/DDBJ whole genome shotgun (WGS) entry which is preliminary data.</text>
</comment>
<dbReference type="InterPro" id="IPR016148">
    <property type="entry name" value="Pili_assmbl_chaperone_C"/>
</dbReference>